<dbReference type="Pfam" id="PF01011">
    <property type="entry name" value="PQQ"/>
    <property type="match status" value="2"/>
</dbReference>
<dbReference type="Gene3D" id="2.140.10.10">
    <property type="entry name" value="Quinoprotein alcohol dehydrogenase-like superfamily"/>
    <property type="match status" value="1"/>
</dbReference>
<keyword evidence="3" id="KW-0560">Oxidoreductase</keyword>
<dbReference type="Proteomes" id="UP000184096">
    <property type="component" value="Chromosome I"/>
</dbReference>
<organism evidence="5 6">
    <name type="scientific">Bradyrhizobium erythrophlei</name>
    <dbReference type="NCBI Taxonomy" id="1437360"/>
    <lineage>
        <taxon>Bacteria</taxon>
        <taxon>Pseudomonadati</taxon>
        <taxon>Pseudomonadota</taxon>
        <taxon>Alphaproteobacteria</taxon>
        <taxon>Hyphomicrobiales</taxon>
        <taxon>Nitrobacteraceae</taxon>
        <taxon>Bradyrhizobium</taxon>
    </lineage>
</organism>
<dbReference type="EMBL" id="LT670849">
    <property type="protein sequence ID" value="SHN78937.1"/>
    <property type="molecule type" value="Genomic_DNA"/>
</dbReference>
<proteinExistence type="inferred from homology"/>
<comment type="cofactor">
    <cofactor evidence="1">
        <name>pyrroloquinoline quinone</name>
        <dbReference type="ChEBI" id="CHEBI:58442"/>
    </cofactor>
</comment>
<protein>
    <submittedName>
        <fullName evidence="5">Alcohol dehydrogenase (Cytochrome c)</fullName>
    </submittedName>
</protein>
<dbReference type="RefSeq" id="WP_072820053.1">
    <property type="nucleotide sequence ID" value="NZ_LT670849.1"/>
</dbReference>
<evidence type="ECO:0000313" key="5">
    <source>
        <dbReference type="EMBL" id="SHN78937.1"/>
    </source>
</evidence>
<dbReference type="AlphaFoldDB" id="A0A1M7U7R5"/>
<feature type="domain" description="Pyrrolo-quinoline quinone repeat" evidence="4">
    <location>
        <begin position="75"/>
        <end position="392"/>
    </location>
</feature>
<dbReference type="InterPro" id="IPR018391">
    <property type="entry name" value="PQQ_b-propeller_rpt"/>
</dbReference>
<reference evidence="6" key="1">
    <citation type="submission" date="2016-11" db="EMBL/GenBank/DDBJ databases">
        <authorList>
            <person name="Varghese N."/>
            <person name="Submissions S."/>
        </authorList>
    </citation>
    <scope>NUCLEOTIDE SEQUENCE [LARGE SCALE GENOMIC DNA]</scope>
    <source>
        <strain evidence="6">GAS401</strain>
    </source>
</reference>
<dbReference type="PANTHER" id="PTHR32303:SF20">
    <property type="entry name" value="QUINOPROTEIN ETHANOL DEHYDROGENASE"/>
    <property type="match status" value="1"/>
</dbReference>
<comment type="similarity">
    <text evidence="2">Belongs to the bacterial PQQ dehydrogenase family.</text>
</comment>
<keyword evidence="6" id="KW-1185">Reference proteome</keyword>
<evidence type="ECO:0000256" key="1">
    <source>
        <dbReference type="ARBA" id="ARBA00001931"/>
    </source>
</evidence>
<evidence type="ECO:0000259" key="4">
    <source>
        <dbReference type="Pfam" id="PF01011"/>
    </source>
</evidence>
<dbReference type="PANTHER" id="PTHR32303">
    <property type="entry name" value="QUINOPROTEIN ALCOHOL DEHYDROGENASE (CYTOCHROME C)"/>
    <property type="match status" value="1"/>
</dbReference>
<name>A0A1M7U7R5_9BRAD</name>
<evidence type="ECO:0000256" key="2">
    <source>
        <dbReference type="ARBA" id="ARBA00008156"/>
    </source>
</evidence>
<evidence type="ECO:0000313" key="6">
    <source>
        <dbReference type="Proteomes" id="UP000184096"/>
    </source>
</evidence>
<dbReference type="SMART" id="SM00564">
    <property type="entry name" value="PQQ"/>
    <property type="match status" value="5"/>
</dbReference>
<dbReference type="SUPFAM" id="SSF50998">
    <property type="entry name" value="Quinoprotein alcohol dehydrogenase-like"/>
    <property type="match status" value="1"/>
</dbReference>
<accession>A0A1M7U7R5</accession>
<evidence type="ECO:0000256" key="3">
    <source>
        <dbReference type="ARBA" id="ARBA00023002"/>
    </source>
</evidence>
<dbReference type="InterPro" id="IPR011047">
    <property type="entry name" value="Quinoprotein_ADH-like_sf"/>
</dbReference>
<feature type="domain" description="Pyrrolo-quinoline quinone repeat" evidence="4">
    <location>
        <begin position="501"/>
        <end position="571"/>
    </location>
</feature>
<dbReference type="GO" id="GO:0016491">
    <property type="term" value="F:oxidoreductase activity"/>
    <property type="evidence" value="ECO:0007669"/>
    <property type="project" value="UniProtKB-KW"/>
</dbReference>
<sequence length="610" mass="66600">MSMRTHKPLKKSIERFLYGALAASTLGISLAVAQAPLAPVVSDKPQVTPPKNDAALKALTPVPAKLLLNPPDNDWLMWRRTYDTWGYSPLKQINTDNVKNLTVAWSWAMTSGATETTPLVHDGVLFLYNWLDKVQALDATNGDLLWEYKRDIPAEIPRQNGNFAAKRNIAMVDDKLIVATSDVHIIALDMKTGKVVWDHQTEDYKKGWRYSGGPLVAKDVIVQGMTGCGNAMPGGCFITGHDINDGKELWRFHTIAQPGEPGGDSWNGLPLEKRFGASTWNSGSYDPDTDTVFLGVGQPYPHIAEIGGLLPKKEGANNDALYTGATLALDPHTGKLKWFYQHLPNDTWDLDYAYERVLIDLPVDGKTRKALVTVGKLGIIEVLDRTNGQWLWSKQTVYQNVIKAIDPKTGAKTINEEAVPHIGKTTTNCPADPGSRGWPATAYSPRTHMLYLPLNEYCSDTTPIPIEEGKTYTGGSRAIFARGQIPGSDGKIGRVDGVDLFAQKAAWSDRTRAAQTGAAIATGGGLVFAGALDRYFRAYDDKTGKVLWQMRTSNIVNSYPITYSVKGKQYVAVAVGNGSSHARSLATLTPEIAIPESGSALFVFALPDNK</sequence>
<gene>
    <name evidence="5" type="ORF">SAMN05444170_3838</name>
</gene>
<dbReference type="InterPro" id="IPR002372">
    <property type="entry name" value="PQQ_rpt_dom"/>
</dbReference>
<dbReference type="OrthoDB" id="9794322at2"/>